<protein>
    <recommendedName>
        <fullName evidence="7">Dynamin family protein</fullName>
    </recommendedName>
</protein>
<dbReference type="InterPro" id="IPR001401">
    <property type="entry name" value="Dynamin_GTPase"/>
</dbReference>
<gene>
    <name evidence="5" type="ORF">EI97DRAFT_375109</name>
</gene>
<dbReference type="PRINTS" id="PR00195">
    <property type="entry name" value="DYNAMIN"/>
</dbReference>
<reference evidence="5" key="1">
    <citation type="journal article" date="2020" name="Stud. Mycol.">
        <title>101 Dothideomycetes genomes: a test case for predicting lifestyles and emergence of pathogens.</title>
        <authorList>
            <person name="Haridas S."/>
            <person name="Albert R."/>
            <person name="Binder M."/>
            <person name="Bloem J."/>
            <person name="Labutti K."/>
            <person name="Salamov A."/>
            <person name="Andreopoulos B."/>
            <person name="Baker S."/>
            <person name="Barry K."/>
            <person name="Bills G."/>
            <person name="Bluhm B."/>
            <person name="Cannon C."/>
            <person name="Castanera R."/>
            <person name="Culley D."/>
            <person name="Daum C."/>
            <person name="Ezra D."/>
            <person name="Gonzalez J."/>
            <person name="Henrissat B."/>
            <person name="Kuo A."/>
            <person name="Liang C."/>
            <person name="Lipzen A."/>
            <person name="Lutzoni F."/>
            <person name="Magnuson J."/>
            <person name="Mondo S."/>
            <person name="Nolan M."/>
            <person name="Ohm R."/>
            <person name="Pangilinan J."/>
            <person name="Park H.-J."/>
            <person name="Ramirez L."/>
            <person name="Alfaro M."/>
            <person name="Sun H."/>
            <person name="Tritt A."/>
            <person name="Yoshinaga Y."/>
            <person name="Zwiers L.-H."/>
            <person name="Turgeon B."/>
            <person name="Goodwin S."/>
            <person name="Spatafora J."/>
            <person name="Crous P."/>
            <person name="Grigoriev I."/>
        </authorList>
    </citation>
    <scope>NUCLEOTIDE SEQUENCE</scope>
    <source>
        <strain evidence="5">CBS 379.55</strain>
    </source>
</reference>
<dbReference type="Pfam" id="PF00350">
    <property type="entry name" value="Dynamin_N"/>
    <property type="match status" value="1"/>
</dbReference>
<evidence type="ECO:0000256" key="1">
    <source>
        <dbReference type="ARBA" id="ARBA00022741"/>
    </source>
</evidence>
<dbReference type="Proteomes" id="UP000800097">
    <property type="component" value="Unassembled WGS sequence"/>
</dbReference>
<dbReference type="GeneID" id="54548660"/>
<sequence length="711" mass="80226">MASQPPEPATIKGLQSSKQVALLDAIDNLRELNKRHEDYNIDPQLIVCGDQSSGKSSVLEGLTSLSFPTKEGTCTTFATEVALRRGTDVRITCSISPGEKRSQAQIQEISKFHKFFTQLEDVNITALIEEAKSHMIFGASSNTSSFFDDVLKIKYVGPDVPPLTIVDLPGLIQSAIKGRENDVEQVHNLVKRYMDNPKSIILAVVSAQNDLNNQAVFKMVQRADREGQRSLGIITKPDLLNAGSETEATVVRLANNEIMRLDLGWHVVRNRGWKEEELSLEERNQKEREFFASSIWKALPECNVGIDSLRTKLSELLLRHVCKELPAITGAIRDAIVATNSRLARLGEGRETPREQRSYLTDSAAKFQLLTHSALIGHYDGDAFFTSTSVQDQRARRLRTQIQSLNRAFAHIMYHKGHAWNIANDLPTSANLGSPALQSQALQQYDAQFDDPEQITRAELLKRIKEYLEESDCSGIPTLVNPGVVTRVFRDQSQQWEFIAECHLERVFEAAQKYIYAALSSLMDEQTFQMLRMEWVDQRLEERRIALEAKLKELLVPYQKLSPFVYDPTFSLQIHQMRAERYTDNASTAAHRAFRFGSNNSSGPSLLTQSPDDDTYAEVLDHSQTYYKKALTVFIDNVAVLAVENCLIADLAEIFSPKTVSEMNEDLLRLIASESDEIRAERIKTEKTLARLKEGKRELERAQVFDTLTGK</sequence>
<dbReference type="GO" id="GO:0003924">
    <property type="term" value="F:GTPase activity"/>
    <property type="evidence" value="ECO:0007669"/>
    <property type="project" value="InterPro"/>
</dbReference>
<evidence type="ECO:0000256" key="2">
    <source>
        <dbReference type="ARBA" id="ARBA00023134"/>
    </source>
</evidence>
<dbReference type="AlphaFoldDB" id="A0A6A6JLR9"/>
<dbReference type="GO" id="GO:0005525">
    <property type="term" value="F:GTP binding"/>
    <property type="evidence" value="ECO:0007669"/>
    <property type="project" value="InterPro"/>
</dbReference>
<dbReference type="GO" id="GO:0005874">
    <property type="term" value="C:microtubule"/>
    <property type="evidence" value="ECO:0007669"/>
    <property type="project" value="TreeGrafter"/>
</dbReference>
<dbReference type="SUPFAM" id="SSF52540">
    <property type="entry name" value="P-loop containing nucleoside triphosphate hydrolases"/>
    <property type="match status" value="1"/>
</dbReference>
<dbReference type="CDD" id="cd08771">
    <property type="entry name" value="DLP_1"/>
    <property type="match status" value="1"/>
</dbReference>
<dbReference type="FunFam" id="3.40.50.300:FF:001425">
    <property type="entry name" value="Dynamin GTPase, putative"/>
    <property type="match status" value="1"/>
</dbReference>
<dbReference type="GO" id="GO:0016559">
    <property type="term" value="P:peroxisome fission"/>
    <property type="evidence" value="ECO:0007669"/>
    <property type="project" value="TreeGrafter"/>
</dbReference>
<feature type="domain" description="GED" evidence="3">
    <location>
        <begin position="616"/>
        <end position="707"/>
    </location>
</feature>
<keyword evidence="2" id="KW-0342">GTP-binding</keyword>
<dbReference type="InterPro" id="IPR020850">
    <property type="entry name" value="GED_dom"/>
</dbReference>
<dbReference type="Pfam" id="PF01031">
    <property type="entry name" value="Dynamin_M"/>
    <property type="match status" value="1"/>
</dbReference>
<keyword evidence="1" id="KW-0547">Nucleotide-binding</keyword>
<dbReference type="InterPro" id="IPR027417">
    <property type="entry name" value="P-loop_NTPase"/>
</dbReference>
<dbReference type="EMBL" id="ML986490">
    <property type="protein sequence ID" value="KAF2277447.1"/>
    <property type="molecule type" value="Genomic_DNA"/>
</dbReference>
<dbReference type="InterPro" id="IPR045063">
    <property type="entry name" value="Dynamin_N"/>
</dbReference>
<dbReference type="Gene3D" id="1.20.120.1240">
    <property type="entry name" value="Dynamin, middle domain"/>
    <property type="match status" value="1"/>
</dbReference>
<dbReference type="PANTHER" id="PTHR11566">
    <property type="entry name" value="DYNAMIN"/>
    <property type="match status" value="1"/>
</dbReference>
<keyword evidence="6" id="KW-1185">Reference proteome</keyword>
<dbReference type="PROSITE" id="PS51388">
    <property type="entry name" value="GED"/>
    <property type="match status" value="1"/>
</dbReference>
<evidence type="ECO:0000313" key="6">
    <source>
        <dbReference type="Proteomes" id="UP000800097"/>
    </source>
</evidence>
<dbReference type="InterPro" id="IPR000375">
    <property type="entry name" value="Dynamin_stalk"/>
</dbReference>
<accession>A0A6A6JLR9</accession>
<dbReference type="GO" id="GO:0008017">
    <property type="term" value="F:microtubule binding"/>
    <property type="evidence" value="ECO:0007669"/>
    <property type="project" value="TreeGrafter"/>
</dbReference>
<evidence type="ECO:0008006" key="7">
    <source>
        <dbReference type="Google" id="ProtNLM"/>
    </source>
</evidence>
<feature type="domain" description="Dynamin-type G" evidence="4">
    <location>
        <begin position="39"/>
        <end position="326"/>
    </location>
</feature>
<dbReference type="RefSeq" id="XP_033654986.1">
    <property type="nucleotide sequence ID" value="XM_033795485.1"/>
</dbReference>
<dbReference type="GO" id="GO:0006897">
    <property type="term" value="P:endocytosis"/>
    <property type="evidence" value="ECO:0007669"/>
    <property type="project" value="TreeGrafter"/>
</dbReference>
<dbReference type="InterPro" id="IPR022812">
    <property type="entry name" value="Dynamin"/>
</dbReference>
<dbReference type="GO" id="GO:0005739">
    <property type="term" value="C:mitochondrion"/>
    <property type="evidence" value="ECO:0007669"/>
    <property type="project" value="TreeGrafter"/>
</dbReference>
<evidence type="ECO:0000259" key="4">
    <source>
        <dbReference type="PROSITE" id="PS51718"/>
    </source>
</evidence>
<dbReference type="GO" id="GO:0048312">
    <property type="term" value="P:intracellular distribution of mitochondria"/>
    <property type="evidence" value="ECO:0007669"/>
    <property type="project" value="TreeGrafter"/>
</dbReference>
<dbReference type="SMART" id="SM00053">
    <property type="entry name" value="DYNc"/>
    <property type="match status" value="1"/>
</dbReference>
<proteinExistence type="predicted"/>
<dbReference type="Gene3D" id="3.40.50.300">
    <property type="entry name" value="P-loop containing nucleotide triphosphate hydrolases"/>
    <property type="match status" value="1"/>
</dbReference>
<dbReference type="PANTHER" id="PTHR11566:SF149">
    <property type="entry name" value="GTPASE, PUTATIVE (AFU_ORTHOLOGUE AFUA_6G11890)-RELATED"/>
    <property type="match status" value="1"/>
</dbReference>
<dbReference type="OrthoDB" id="415706at2759"/>
<dbReference type="GO" id="GO:0016020">
    <property type="term" value="C:membrane"/>
    <property type="evidence" value="ECO:0007669"/>
    <property type="project" value="TreeGrafter"/>
</dbReference>
<dbReference type="PROSITE" id="PS51718">
    <property type="entry name" value="G_DYNAMIN_2"/>
    <property type="match status" value="1"/>
</dbReference>
<organism evidence="5 6">
    <name type="scientific">Westerdykella ornata</name>
    <dbReference type="NCBI Taxonomy" id="318751"/>
    <lineage>
        <taxon>Eukaryota</taxon>
        <taxon>Fungi</taxon>
        <taxon>Dikarya</taxon>
        <taxon>Ascomycota</taxon>
        <taxon>Pezizomycotina</taxon>
        <taxon>Dothideomycetes</taxon>
        <taxon>Pleosporomycetidae</taxon>
        <taxon>Pleosporales</taxon>
        <taxon>Sporormiaceae</taxon>
        <taxon>Westerdykella</taxon>
    </lineage>
</organism>
<name>A0A6A6JLR9_WESOR</name>
<evidence type="ECO:0000313" key="5">
    <source>
        <dbReference type="EMBL" id="KAF2277447.1"/>
    </source>
</evidence>
<evidence type="ECO:0000259" key="3">
    <source>
        <dbReference type="PROSITE" id="PS51388"/>
    </source>
</evidence>
<dbReference type="InterPro" id="IPR030381">
    <property type="entry name" value="G_DYNAMIN_dom"/>
</dbReference>
<dbReference type="GO" id="GO:0000266">
    <property type="term" value="P:mitochondrial fission"/>
    <property type="evidence" value="ECO:0007669"/>
    <property type="project" value="TreeGrafter"/>
</dbReference>